<evidence type="ECO:0000313" key="2">
    <source>
        <dbReference type="Proteomes" id="UP000325577"/>
    </source>
</evidence>
<dbReference type="EMBL" id="CM018044">
    <property type="protein sequence ID" value="KAA8528947.1"/>
    <property type="molecule type" value="Genomic_DNA"/>
</dbReference>
<accession>A0A5J5AHL9</accession>
<reference evidence="1 2" key="1">
    <citation type="submission" date="2019-09" db="EMBL/GenBank/DDBJ databases">
        <title>A chromosome-level genome assembly of the Chinese tupelo Nyssa sinensis.</title>
        <authorList>
            <person name="Yang X."/>
            <person name="Kang M."/>
            <person name="Yang Y."/>
            <person name="Xiong H."/>
            <person name="Wang M."/>
            <person name="Zhang Z."/>
            <person name="Wang Z."/>
            <person name="Wu H."/>
            <person name="Ma T."/>
            <person name="Liu J."/>
            <person name="Xi Z."/>
        </authorList>
    </citation>
    <scope>NUCLEOTIDE SEQUENCE [LARGE SCALE GENOMIC DNA]</scope>
    <source>
        <strain evidence="1">J267</strain>
        <tissue evidence="1">Leaf</tissue>
    </source>
</reference>
<organism evidence="1 2">
    <name type="scientific">Nyssa sinensis</name>
    <dbReference type="NCBI Taxonomy" id="561372"/>
    <lineage>
        <taxon>Eukaryota</taxon>
        <taxon>Viridiplantae</taxon>
        <taxon>Streptophyta</taxon>
        <taxon>Embryophyta</taxon>
        <taxon>Tracheophyta</taxon>
        <taxon>Spermatophyta</taxon>
        <taxon>Magnoliopsida</taxon>
        <taxon>eudicotyledons</taxon>
        <taxon>Gunneridae</taxon>
        <taxon>Pentapetalae</taxon>
        <taxon>asterids</taxon>
        <taxon>Cornales</taxon>
        <taxon>Nyssaceae</taxon>
        <taxon>Nyssa</taxon>
    </lineage>
</organism>
<proteinExistence type="predicted"/>
<evidence type="ECO:0000313" key="1">
    <source>
        <dbReference type="EMBL" id="KAA8528947.1"/>
    </source>
</evidence>
<keyword evidence="2" id="KW-1185">Reference proteome</keyword>
<dbReference type="Proteomes" id="UP000325577">
    <property type="component" value="Linkage Group LG20"/>
</dbReference>
<dbReference type="AlphaFoldDB" id="A0A5J5AHL9"/>
<name>A0A5J5AHL9_9ASTE</name>
<sequence>MRLETNCFQHHNNPSGPSHAYGCKRTHLQFPWPLNQSSIVFMYIVEISISISSSTYFRNCANSSEMTYIYELKALNYQFCNQLSGVSIKSI</sequence>
<protein>
    <submittedName>
        <fullName evidence="1">Uncharacterized protein</fullName>
    </submittedName>
</protein>
<gene>
    <name evidence="1" type="ORF">F0562_033565</name>
</gene>